<dbReference type="Proteomes" id="UP000280834">
    <property type="component" value="Unassembled WGS sequence"/>
</dbReference>
<keyword evidence="1" id="KW-0472">Membrane</keyword>
<organism evidence="4">
    <name type="scientific">Brugia timori</name>
    <dbReference type="NCBI Taxonomy" id="42155"/>
    <lineage>
        <taxon>Eukaryota</taxon>
        <taxon>Metazoa</taxon>
        <taxon>Ecdysozoa</taxon>
        <taxon>Nematoda</taxon>
        <taxon>Chromadorea</taxon>
        <taxon>Rhabditida</taxon>
        <taxon>Spirurina</taxon>
        <taxon>Spiruromorpha</taxon>
        <taxon>Filarioidea</taxon>
        <taxon>Onchocercidae</taxon>
        <taxon>Brugia</taxon>
    </lineage>
</organism>
<keyword evidence="1" id="KW-0812">Transmembrane</keyword>
<name>A0A0R3QXN6_9BILA</name>
<evidence type="ECO:0000313" key="2">
    <source>
        <dbReference type="EMBL" id="VDO35811.1"/>
    </source>
</evidence>
<protein>
    <submittedName>
        <fullName evidence="4">Transmembrane protein</fullName>
    </submittedName>
</protein>
<keyword evidence="3" id="KW-1185">Reference proteome</keyword>
<keyword evidence="1" id="KW-1133">Transmembrane helix</keyword>
<dbReference type="EMBL" id="UZAG01017646">
    <property type="protein sequence ID" value="VDO35811.1"/>
    <property type="molecule type" value="Genomic_DNA"/>
</dbReference>
<evidence type="ECO:0000313" key="3">
    <source>
        <dbReference type="Proteomes" id="UP000280834"/>
    </source>
</evidence>
<gene>
    <name evidence="2" type="ORF">BTMF_LOCUS10522</name>
</gene>
<evidence type="ECO:0000313" key="4">
    <source>
        <dbReference type="WBParaSite" id="BTMF_0001250801-mRNA-1"/>
    </source>
</evidence>
<dbReference type="AlphaFoldDB" id="A0A0R3QXN6"/>
<proteinExistence type="predicted"/>
<accession>A0A0R3QXN6</accession>
<feature type="transmembrane region" description="Helical" evidence="1">
    <location>
        <begin position="12"/>
        <end position="30"/>
    </location>
</feature>
<dbReference type="STRING" id="42155.A0A0R3QXN6"/>
<sequence length="90" mass="10650">MNPFSIFRYRKTGILVPTVPLCIIQFGIFIKLRRGRRYLVDVVIVWARLRFAFEEGKEDGEKKEEEGREDDSHADLFIFQGEPGDFRDLR</sequence>
<reference evidence="2 3" key="2">
    <citation type="submission" date="2018-11" db="EMBL/GenBank/DDBJ databases">
        <authorList>
            <consortium name="Pathogen Informatics"/>
        </authorList>
    </citation>
    <scope>NUCLEOTIDE SEQUENCE [LARGE SCALE GENOMIC DNA]</scope>
</reference>
<evidence type="ECO:0000256" key="1">
    <source>
        <dbReference type="SAM" id="Phobius"/>
    </source>
</evidence>
<reference evidence="4" key="1">
    <citation type="submission" date="2017-02" db="UniProtKB">
        <authorList>
            <consortium name="WormBaseParasite"/>
        </authorList>
    </citation>
    <scope>IDENTIFICATION</scope>
</reference>
<dbReference type="WBParaSite" id="BTMF_0001250801-mRNA-1">
    <property type="protein sequence ID" value="BTMF_0001250801-mRNA-1"/>
    <property type="gene ID" value="BTMF_0001250801"/>
</dbReference>